<dbReference type="InterPro" id="IPR050587">
    <property type="entry name" value="GNT1/Glycosyltrans_8"/>
</dbReference>
<evidence type="ECO:0000256" key="4">
    <source>
        <dbReference type="ARBA" id="ARBA00022723"/>
    </source>
</evidence>
<dbReference type="AlphaFoldDB" id="D8T3N3"/>
<keyword evidence="8" id="KW-0961">Cell wall biogenesis/degradation</keyword>
<keyword evidence="13" id="KW-1185">Reference proteome</keyword>
<organism evidence="13">
    <name type="scientific">Selaginella moellendorffii</name>
    <name type="common">Spikemoss</name>
    <dbReference type="NCBI Taxonomy" id="88036"/>
    <lineage>
        <taxon>Eukaryota</taxon>
        <taxon>Viridiplantae</taxon>
        <taxon>Streptophyta</taxon>
        <taxon>Embryophyta</taxon>
        <taxon>Tracheophyta</taxon>
        <taxon>Lycopodiopsida</taxon>
        <taxon>Selaginellales</taxon>
        <taxon>Selaginellaceae</taxon>
        <taxon>Selaginella</taxon>
    </lineage>
</organism>
<dbReference type="GO" id="GO:0005794">
    <property type="term" value="C:Golgi apparatus"/>
    <property type="evidence" value="ECO:0007669"/>
    <property type="project" value="UniProtKB-ARBA"/>
</dbReference>
<accession>D8T3N3</accession>
<dbReference type="EC" id="2.4.1.-" evidence="11"/>
<dbReference type="FunFam" id="3.90.550.10:FF:000018">
    <property type="entry name" value="Hexosyltransferase"/>
    <property type="match status" value="1"/>
</dbReference>
<dbReference type="InParanoid" id="D8T3N3"/>
<dbReference type="GO" id="GO:0016757">
    <property type="term" value="F:glycosyltransferase activity"/>
    <property type="evidence" value="ECO:0000318"/>
    <property type="project" value="GO_Central"/>
</dbReference>
<comment type="similarity">
    <text evidence="10">Belongs to the glycosyltransferase 8 family. Glycogenin subfamily.</text>
</comment>
<dbReference type="GO" id="GO:0071555">
    <property type="term" value="P:cell wall organization"/>
    <property type="evidence" value="ECO:0007669"/>
    <property type="project" value="UniProtKB-KW"/>
</dbReference>
<dbReference type="CDD" id="cd02537">
    <property type="entry name" value="GT8_Glycogenin"/>
    <property type="match status" value="1"/>
</dbReference>
<evidence type="ECO:0000256" key="3">
    <source>
        <dbReference type="ARBA" id="ARBA00022692"/>
    </source>
</evidence>
<comment type="subcellular location">
    <subcellularLocation>
        <location evidence="9">Endomembrane system</location>
        <topology evidence="9">Single-pass membrane protein</topology>
    </subcellularLocation>
</comment>
<dbReference type="GO" id="GO:0046872">
    <property type="term" value="F:metal ion binding"/>
    <property type="evidence" value="ECO:0007669"/>
    <property type="project" value="UniProtKB-KW"/>
</dbReference>
<feature type="non-terminal residue" evidence="12">
    <location>
        <position position="1"/>
    </location>
</feature>
<keyword evidence="4" id="KW-0479">Metal-binding</keyword>
<proteinExistence type="inferred from homology"/>
<evidence type="ECO:0000256" key="1">
    <source>
        <dbReference type="ARBA" id="ARBA00022676"/>
    </source>
</evidence>
<dbReference type="PANTHER" id="PTHR11183">
    <property type="entry name" value="GLYCOGENIN SUBFAMILY MEMBER"/>
    <property type="match status" value="1"/>
</dbReference>
<dbReference type="STRING" id="88036.D8T3N3"/>
<dbReference type="InterPro" id="IPR029044">
    <property type="entry name" value="Nucleotide-diphossugar_trans"/>
</dbReference>
<gene>
    <name evidence="12" type="ORF">SELMODRAFT_131094</name>
</gene>
<evidence type="ECO:0000256" key="9">
    <source>
        <dbReference type="ARBA" id="ARBA00037847"/>
    </source>
</evidence>
<dbReference type="Gramene" id="EFJ08771">
    <property type="protein sequence ID" value="EFJ08771"/>
    <property type="gene ID" value="SELMODRAFT_131094"/>
</dbReference>
<evidence type="ECO:0000256" key="10">
    <source>
        <dbReference type="ARBA" id="ARBA00038162"/>
    </source>
</evidence>
<keyword evidence="2" id="KW-0808">Transferase</keyword>
<dbReference type="GO" id="GO:0045492">
    <property type="term" value="P:xylan biosynthetic process"/>
    <property type="evidence" value="ECO:0000318"/>
    <property type="project" value="GO_Central"/>
</dbReference>
<dbReference type="HOGENOM" id="CLU_023070_1_0_1"/>
<keyword evidence="1" id="KW-0328">Glycosyltransferase</keyword>
<sequence>ALRSSLDVGGALKIGLVNFDDKSSTLPWEVFSGGETPRLIRFEAVSENTSWSDLYPEWIDEEERWNTPTCPHFPMPTKHKNLNLHLVAAKVPCDRAKDPKDWTRSVKRLHTLLVAARVALDTGQRQQGYTYVLLDDECRPSPNIFPCRELVSHQGSFWLFKADLKRLEKTLALPPGSCQLSVPITGTSRYVAHASREAYATILHSAQFYVCGAISLARSIRMSGSKRDLVILVDENIHPHHREGLEAAGWRVIQIQRIRNPKAEPESYNEWNYSKFRLWQLTEYHKLIYIDADIILLRNMDFLFQMPEISATGNHESMFNSGVMVIEPSNCTFEMLMQQINEVESYNGGDQGYLNEVYTWWHRLPKHMNFLKHFGLNDSEELAHRLELLGSEPPVVYAMHFLGLKPWLCFRDYDCNWNQQKLHEYANDAAHARWWRVHDSMSKKLQGYCLLRSKQKASLEWDRRQAEQQRFPDGHWRIKIRDSRLRTCFEEFCYWESMLWHWGEDQQQPPPSRAALVDNNSAAAVVTT</sequence>
<evidence type="ECO:0000256" key="7">
    <source>
        <dbReference type="ARBA" id="ARBA00023211"/>
    </source>
</evidence>
<dbReference type="EMBL" id="GL377670">
    <property type="protein sequence ID" value="EFJ08771.1"/>
    <property type="molecule type" value="Genomic_DNA"/>
</dbReference>
<reference evidence="12 13" key="1">
    <citation type="journal article" date="2011" name="Science">
        <title>The Selaginella genome identifies genetic changes associated with the evolution of vascular plants.</title>
        <authorList>
            <person name="Banks J.A."/>
            <person name="Nishiyama T."/>
            <person name="Hasebe M."/>
            <person name="Bowman J.L."/>
            <person name="Gribskov M."/>
            <person name="dePamphilis C."/>
            <person name="Albert V.A."/>
            <person name="Aono N."/>
            <person name="Aoyama T."/>
            <person name="Ambrose B.A."/>
            <person name="Ashton N.W."/>
            <person name="Axtell M.J."/>
            <person name="Barker E."/>
            <person name="Barker M.S."/>
            <person name="Bennetzen J.L."/>
            <person name="Bonawitz N.D."/>
            <person name="Chapple C."/>
            <person name="Cheng C."/>
            <person name="Correa L.G."/>
            <person name="Dacre M."/>
            <person name="DeBarry J."/>
            <person name="Dreyer I."/>
            <person name="Elias M."/>
            <person name="Engstrom E.M."/>
            <person name="Estelle M."/>
            <person name="Feng L."/>
            <person name="Finet C."/>
            <person name="Floyd S.K."/>
            <person name="Frommer W.B."/>
            <person name="Fujita T."/>
            <person name="Gramzow L."/>
            <person name="Gutensohn M."/>
            <person name="Harholt J."/>
            <person name="Hattori M."/>
            <person name="Heyl A."/>
            <person name="Hirai T."/>
            <person name="Hiwatashi Y."/>
            <person name="Ishikawa M."/>
            <person name="Iwata M."/>
            <person name="Karol K.G."/>
            <person name="Koehler B."/>
            <person name="Kolukisaoglu U."/>
            <person name="Kubo M."/>
            <person name="Kurata T."/>
            <person name="Lalonde S."/>
            <person name="Li K."/>
            <person name="Li Y."/>
            <person name="Litt A."/>
            <person name="Lyons E."/>
            <person name="Manning G."/>
            <person name="Maruyama T."/>
            <person name="Michael T.P."/>
            <person name="Mikami K."/>
            <person name="Miyazaki S."/>
            <person name="Morinaga S."/>
            <person name="Murata T."/>
            <person name="Mueller-Roeber B."/>
            <person name="Nelson D.R."/>
            <person name="Obara M."/>
            <person name="Oguri Y."/>
            <person name="Olmstead R.G."/>
            <person name="Onodera N."/>
            <person name="Petersen B.L."/>
            <person name="Pils B."/>
            <person name="Prigge M."/>
            <person name="Rensing S.A."/>
            <person name="Riano-Pachon D.M."/>
            <person name="Roberts A.W."/>
            <person name="Sato Y."/>
            <person name="Scheller H.V."/>
            <person name="Schulz B."/>
            <person name="Schulz C."/>
            <person name="Shakirov E.V."/>
            <person name="Shibagaki N."/>
            <person name="Shinohara N."/>
            <person name="Shippen D.E."/>
            <person name="Soerensen I."/>
            <person name="Sotooka R."/>
            <person name="Sugimoto N."/>
            <person name="Sugita M."/>
            <person name="Sumikawa N."/>
            <person name="Tanurdzic M."/>
            <person name="Theissen G."/>
            <person name="Ulvskov P."/>
            <person name="Wakazuki S."/>
            <person name="Weng J.K."/>
            <person name="Willats W.W."/>
            <person name="Wipf D."/>
            <person name="Wolf P.G."/>
            <person name="Yang L."/>
            <person name="Zimmer A.D."/>
            <person name="Zhu Q."/>
            <person name="Mitros T."/>
            <person name="Hellsten U."/>
            <person name="Loque D."/>
            <person name="Otillar R."/>
            <person name="Salamov A."/>
            <person name="Schmutz J."/>
            <person name="Shapiro H."/>
            <person name="Lindquist E."/>
            <person name="Lucas S."/>
            <person name="Rokhsar D."/>
            <person name="Grigoriev I.V."/>
        </authorList>
    </citation>
    <scope>NUCLEOTIDE SEQUENCE [LARGE SCALE GENOMIC DNA]</scope>
</reference>
<dbReference type="Pfam" id="PF01501">
    <property type="entry name" value="Glyco_transf_8"/>
    <property type="match status" value="1"/>
</dbReference>
<dbReference type="SUPFAM" id="SSF53448">
    <property type="entry name" value="Nucleotide-diphospho-sugar transferases"/>
    <property type="match status" value="1"/>
</dbReference>
<protein>
    <recommendedName>
        <fullName evidence="11">Hexosyltransferase</fullName>
        <ecNumber evidence="11">2.4.1.-</ecNumber>
    </recommendedName>
</protein>
<evidence type="ECO:0000256" key="5">
    <source>
        <dbReference type="ARBA" id="ARBA00022989"/>
    </source>
</evidence>
<keyword evidence="5" id="KW-1133">Transmembrane helix</keyword>
<name>D8T3N3_SELML</name>
<evidence type="ECO:0000256" key="8">
    <source>
        <dbReference type="ARBA" id="ARBA00023316"/>
    </source>
</evidence>
<dbReference type="Proteomes" id="UP000001514">
    <property type="component" value="Unassembled WGS sequence"/>
</dbReference>
<dbReference type="Gene3D" id="3.90.550.10">
    <property type="entry name" value="Spore Coat Polysaccharide Biosynthesis Protein SpsA, Chain A"/>
    <property type="match status" value="1"/>
</dbReference>
<evidence type="ECO:0000256" key="6">
    <source>
        <dbReference type="ARBA" id="ARBA00023136"/>
    </source>
</evidence>
<dbReference type="OMA" id="WTDNSTV"/>
<dbReference type="KEGG" id="smo:SELMODRAFT_131094"/>
<keyword evidence="7" id="KW-0464">Manganese</keyword>
<dbReference type="InterPro" id="IPR002495">
    <property type="entry name" value="Glyco_trans_8"/>
</dbReference>
<evidence type="ECO:0000313" key="13">
    <source>
        <dbReference type="Proteomes" id="UP000001514"/>
    </source>
</evidence>
<keyword evidence="3" id="KW-0812">Transmembrane</keyword>
<dbReference type="FunCoup" id="D8T3N3">
    <property type="interactions" value="390"/>
</dbReference>
<evidence type="ECO:0000313" key="12">
    <source>
        <dbReference type="EMBL" id="EFJ08771.1"/>
    </source>
</evidence>
<evidence type="ECO:0000256" key="11">
    <source>
        <dbReference type="RuleBase" id="RU362027"/>
    </source>
</evidence>
<evidence type="ECO:0000256" key="2">
    <source>
        <dbReference type="ARBA" id="ARBA00022679"/>
    </source>
</evidence>
<keyword evidence="6" id="KW-0472">Membrane</keyword>
<dbReference type="eggNOG" id="KOG1950">
    <property type="taxonomic scope" value="Eukaryota"/>
</dbReference>